<protein>
    <recommendedName>
        <fullName evidence="4 7">Flagellar hook-associated protein 1</fullName>
        <shortName evidence="7">HAP1</shortName>
    </recommendedName>
</protein>
<keyword evidence="5 7" id="KW-0964">Secreted</keyword>
<dbReference type="InterPro" id="IPR002371">
    <property type="entry name" value="FlgK"/>
</dbReference>
<evidence type="ECO:0000259" key="10">
    <source>
        <dbReference type="Pfam" id="PF22638"/>
    </source>
</evidence>
<dbReference type="Proteomes" id="UP000001977">
    <property type="component" value="Chromosome"/>
</dbReference>
<dbReference type="OrthoDB" id="9802553at2"/>
<dbReference type="InterPro" id="IPR010930">
    <property type="entry name" value="Flg_bb/hook_C_dom"/>
</dbReference>
<evidence type="ECO:0000256" key="7">
    <source>
        <dbReference type="RuleBase" id="RU362065"/>
    </source>
</evidence>
<comment type="subcellular location">
    <subcellularLocation>
        <location evidence="1 7">Bacterial flagellum</location>
    </subcellularLocation>
    <subcellularLocation>
        <location evidence="2 7">Secreted</location>
    </subcellularLocation>
</comment>
<dbReference type="PRINTS" id="PR01005">
    <property type="entry name" value="FLGHOOKAP1"/>
</dbReference>
<evidence type="ECO:0000256" key="5">
    <source>
        <dbReference type="ARBA" id="ARBA00022525"/>
    </source>
</evidence>
<evidence type="ECO:0000256" key="1">
    <source>
        <dbReference type="ARBA" id="ARBA00004365"/>
    </source>
</evidence>
<dbReference type="STRING" id="360910.BAV1697"/>
<dbReference type="NCBIfam" id="TIGR02492">
    <property type="entry name" value="flgK_ends"/>
    <property type="match status" value="1"/>
</dbReference>
<dbReference type="EMBL" id="AM167904">
    <property type="protein sequence ID" value="CAJ49305.1"/>
    <property type="molecule type" value="Genomic_DNA"/>
</dbReference>
<keyword evidence="11" id="KW-0282">Flagellum</keyword>
<evidence type="ECO:0000259" key="9">
    <source>
        <dbReference type="Pfam" id="PF21158"/>
    </source>
</evidence>
<dbReference type="KEGG" id="bav:BAV1697"/>
<dbReference type="Pfam" id="PF22638">
    <property type="entry name" value="FlgK_D1"/>
    <property type="match status" value="1"/>
</dbReference>
<dbReference type="eggNOG" id="COG1256">
    <property type="taxonomic scope" value="Bacteria"/>
</dbReference>
<name>Q2L1A8_BORA1</name>
<dbReference type="RefSeq" id="WP_012417366.1">
    <property type="nucleotide sequence ID" value="NC_010645.1"/>
</dbReference>
<sequence length="550" mass="57862">MNLYNLALTGLNASQAGLSVTSHNINNAATDGYSRQRVVTSTAGASATSQGYFGRGVQVDTVKRQFDGFLYKQLVGASGSAAQLSTQLDQMTAVNNLFADRTVGVSAALSGMFSSLNSAASAPADPAVRQDLTGKTNSLVAQINGAYQQLQNQRDGLNTQISTTVTQVNSYLERINDLNQQITIARGKSGQAPNDLMDQRDQALADLNELVGVRWYEQGDSINISLQSGQTVLAGRTIYPLAAVNSAADPTRVALAYSMPDGNGGTQTIELKDEQVNGGKLGGLLSFRNSALDAVQDQLGQLAIGLALAFNEQNAKGKDLSGQDGADVFALKAPSALPNAKNAGTGDISSRYVKASDIKPGGYKIEFDAAANSYTVTRLSDNSNVAYTTDVNTGELMFDGVAIQMAGVPADGDTWQFQPTRDAARDLSVVLSDPNKWALADAAGGTSNGQNGLEFAKLQTAKVLNNGTTSLGEQFSRLVNNVGVQTQQVKTAKTAADNLVKQQATAYSSVSGVNMNEEYVSLAVYQEQYQASAKVLSVAGVLFDTLLGLR</sequence>
<keyword evidence="11" id="KW-0969">Cilium</keyword>
<dbReference type="PANTHER" id="PTHR30033">
    <property type="entry name" value="FLAGELLAR HOOK-ASSOCIATED PROTEIN 1"/>
    <property type="match status" value="1"/>
</dbReference>
<dbReference type="GO" id="GO:0009424">
    <property type="term" value="C:bacterial-type flagellum hook"/>
    <property type="evidence" value="ECO:0007669"/>
    <property type="project" value="UniProtKB-UniRule"/>
</dbReference>
<dbReference type="AlphaFoldDB" id="Q2L1A8"/>
<keyword evidence="12" id="KW-1185">Reference proteome</keyword>
<evidence type="ECO:0000256" key="4">
    <source>
        <dbReference type="ARBA" id="ARBA00016244"/>
    </source>
</evidence>
<dbReference type="HOGENOM" id="CLU_012762_0_1_4"/>
<evidence type="ECO:0000256" key="3">
    <source>
        <dbReference type="ARBA" id="ARBA00009677"/>
    </source>
</evidence>
<evidence type="ECO:0000313" key="12">
    <source>
        <dbReference type="Proteomes" id="UP000001977"/>
    </source>
</evidence>
<dbReference type="Pfam" id="PF21158">
    <property type="entry name" value="flgK_1st_1"/>
    <property type="match status" value="1"/>
</dbReference>
<proteinExistence type="inferred from homology"/>
<gene>
    <name evidence="7 11" type="primary">flgK</name>
    <name evidence="11" type="synonym">flaS</name>
    <name evidence="11" type="synonym">flaW</name>
    <name evidence="11" type="ordered locus">BAV1697</name>
</gene>
<feature type="domain" description="Flagellar hook-associated protein 1 D2-like" evidence="9">
    <location>
        <begin position="338"/>
        <end position="419"/>
    </location>
</feature>
<reference evidence="11 12" key="1">
    <citation type="journal article" date="2006" name="J. Bacteriol.">
        <title>Comparison of the genome sequence of the poultry pathogen Bordetella avium with those of B. bronchiseptica, B. pertussis, and B. parapertussis reveals extensive diversity in surface structures associated with host interaction.</title>
        <authorList>
            <person name="Sebaihia M."/>
            <person name="Preston A."/>
            <person name="Maskell D.J."/>
            <person name="Kuzmiak H."/>
            <person name="Connell T.D."/>
            <person name="King N.D."/>
            <person name="Orndorff P.E."/>
            <person name="Miyamoto D.M."/>
            <person name="Thomson N.R."/>
            <person name="Harris D."/>
            <person name="Goble A."/>
            <person name="Lord A."/>
            <person name="Murphy L."/>
            <person name="Quail M.A."/>
            <person name="Rutter S."/>
            <person name="Squares R."/>
            <person name="Squares S."/>
            <person name="Woodward J."/>
            <person name="Parkhill J."/>
            <person name="Temple L.M."/>
        </authorList>
    </citation>
    <scope>NUCLEOTIDE SEQUENCE [LARGE SCALE GENOMIC DNA]</scope>
    <source>
        <strain evidence="11 12">197N</strain>
    </source>
</reference>
<dbReference type="PANTHER" id="PTHR30033:SF1">
    <property type="entry name" value="FLAGELLAR HOOK-ASSOCIATED PROTEIN 1"/>
    <property type="match status" value="1"/>
</dbReference>
<accession>Q2L1A8</accession>
<dbReference type="InterPro" id="IPR053927">
    <property type="entry name" value="FlgK_helical"/>
</dbReference>
<evidence type="ECO:0000313" key="11">
    <source>
        <dbReference type="EMBL" id="CAJ49305.1"/>
    </source>
</evidence>
<feature type="domain" description="Flagellar basal-body/hook protein C-terminal" evidence="8">
    <location>
        <begin position="507"/>
        <end position="548"/>
    </location>
</feature>
<comment type="similarity">
    <text evidence="3 7">Belongs to the flagella basal body rod proteins family.</text>
</comment>
<evidence type="ECO:0000256" key="6">
    <source>
        <dbReference type="ARBA" id="ARBA00023143"/>
    </source>
</evidence>
<feature type="domain" description="Flagellar hook-associated protein FlgK helical" evidence="10">
    <location>
        <begin position="92"/>
        <end position="329"/>
    </location>
</feature>
<evidence type="ECO:0000259" key="8">
    <source>
        <dbReference type="Pfam" id="PF06429"/>
    </source>
</evidence>
<organism evidence="11 12">
    <name type="scientific">Bordetella avium (strain 197N)</name>
    <dbReference type="NCBI Taxonomy" id="360910"/>
    <lineage>
        <taxon>Bacteria</taxon>
        <taxon>Pseudomonadati</taxon>
        <taxon>Pseudomonadota</taxon>
        <taxon>Betaproteobacteria</taxon>
        <taxon>Burkholderiales</taxon>
        <taxon>Alcaligenaceae</taxon>
        <taxon>Bordetella</taxon>
    </lineage>
</organism>
<dbReference type="GO" id="GO:0005198">
    <property type="term" value="F:structural molecule activity"/>
    <property type="evidence" value="ECO:0007669"/>
    <property type="project" value="UniProtKB-UniRule"/>
</dbReference>
<dbReference type="GO" id="GO:0044780">
    <property type="term" value="P:bacterial-type flagellum assembly"/>
    <property type="evidence" value="ECO:0007669"/>
    <property type="project" value="InterPro"/>
</dbReference>
<keyword evidence="11" id="KW-0966">Cell projection</keyword>
<evidence type="ECO:0000256" key="2">
    <source>
        <dbReference type="ARBA" id="ARBA00004613"/>
    </source>
</evidence>
<dbReference type="SUPFAM" id="SSF64518">
    <property type="entry name" value="Phase 1 flagellin"/>
    <property type="match status" value="1"/>
</dbReference>
<dbReference type="GO" id="GO:0005576">
    <property type="term" value="C:extracellular region"/>
    <property type="evidence" value="ECO:0007669"/>
    <property type="project" value="UniProtKB-SubCell"/>
</dbReference>
<dbReference type="InterPro" id="IPR049119">
    <property type="entry name" value="FlgK_D2-like"/>
</dbReference>
<keyword evidence="6 7" id="KW-0975">Bacterial flagellum</keyword>
<dbReference type="Pfam" id="PF06429">
    <property type="entry name" value="Flg_bbr_C"/>
    <property type="match status" value="1"/>
</dbReference>